<feature type="domain" description="Type I restriction modification DNA specificity" evidence="4">
    <location>
        <begin position="185"/>
        <end position="348"/>
    </location>
</feature>
<dbReference type="PANTHER" id="PTHR30408">
    <property type="entry name" value="TYPE-1 RESTRICTION ENZYME ECOKI SPECIFICITY PROTEIN"/>
    <property type="match status" value="1"/>
</dbReference>
<proteinExistence type="inferred from homology"/>
<dbReference type="AlphaFoldDB" id="A0A345UKA4"/>
<dbReference type="REBASE" id="264909">
    <property type="entry name" value="S.BbaOmORF1656P"/>
</dbReference>
<evidence type="ECO:0000313" key="6">
    <source>
        <dbReference type="Proteomes" id="UP000254808"/>
    </source>
</evidence>
<evidence type="ECO:0000256" key="2">
    <source>
        <dbReference type="ARBA" id="ARBA00022747"/>
    </source>
</evidence>
<dbReference type="EMBL" id="CP027806">
    <property type="protein sequence ID" value="AXJ00906.1"/>
    <property type="molecule type" value="Genomic_DNA"/>
</dbReference>
<dbReference type="CDD" id="cd17245">
    <property type="entry name" value="RMtype1_S_TteMORF1547P-TRD2-CR2_Aco12261I-TRD1-CR1_like"/>
    <property type="match status" value="1"/>
</dbReference>
<dbReference type="Pfam" id="PF01420">
    <property type="entry name" value="Methylase_S"/>
    <property type="match status" value="2"/>
</dbReference>
<dbReference type="KEGG" id="cprv:CYPRO_1655"/>
<dbReference type="PANTHER" id="PTHR30408:SF12">
    <property type="entry name" value="TYPE I RESTRICTION ENZYME MJAVIII SPECIFICITY SUBUNIT"/>
    <property type="match status" value="1"/>
</dbReference>
<evidence type="ECO:0000256" key="3">
    <source>
        <dbReference type="ARBA" id="ARBA00023125"/>
    </source>
</evidence>
<dbReference type="GO" id="GO:0009307">
    <property type="term" value="P:DNA restriction-modification system"/>
    <property type="evidence" value="ECO:0007669"/>
    <property type="project" value="UniProtKB-KW"/>
</dbReference>
<dbReference type="CDD" id="cd17293">
    <property type="entry name" value="RMtype1_S_Ppo21ORF8840P_TRD1-CR1_like"/>
    <property type="match status" value="1"/>
</dbReference>
<gene>
    <name evidence="5" type="ORF">CYPRO_1655</name>
</gene>
<dbReference type="Gene3D" id="3.90.220.20">
    <property type="entry name" value="DNA methylase specificity domains"/>
    <property type="match status" value="2"/>
</dbReference>
<evidence type="ECO:0000256" key="1">
    <source>
        <dbReference type="ARBA" id="ARBA00010923"/>
    </source>
</evidence>
<dbReference type="InterPro" id="IPR000055">
    <property type="entry name" value="Restrct_endonuc_typeI_TRD"/>
</dbReference>
<evidence type="ECO:0000259" key="4">
    <source>
        <dbReference type="Pfam" id="PF01420"/>
    </source>
</evidence>
<dbReference type="Proteomes" id="UP000254808">
    <property type="component" value="Chromosome"/>
</dbReference>
<dbReference type="SUPFAM" id="SSF116734">
    <property type="entry name" value="DNA methylase specificity domain"/>
    <property type="match status" value="2"/>
</dbReference>
<sequence>MKWVKLEDIAEVIEGQSPKSEFYNSEGLGIPFFQGKADFGEKYPSVSTWCIKPTKIAHEGDILFSVRAPVGPTNIANERCCIGRGLAAIRVGAEIDRSYLRYYFSKVEQKISDSGRGSTFNSITQKDLKNLKIPLPSLSEQRAIVAKLDRAQRLIDIDRQMLAKYDALIQSVFLDMFGDPVRNEKGWEVRKLGDVGKVQTGKTPSTKVPEFFIGDIPFVTPSDLGKREISPTRFLSNEGLGYSKSVRKGATMVCCIGATIGKVGIATETSGFNQQINTIEWKRGAVTDEYGYIALKLLENEIKRNAKSTTLPILKKSKFQEILVPVPDIKSQKHFTEIFKKIDSEIKSAEQFMQKSESLFLSLVQQAFSKT</sequence>
<name>A0A345UKA4_9BACT</name>
<evidence type="ECO:0000313" key="5">
    <source>
        <dbReference type="EMBL" id="AXJ00906.1"/>
    </source>
</evidence>
<reference evidence="5 6" key="1">
    <citation type="submission" date="2018-03" db="EMBL/GenBank/DDBJ databases">
        <title>Phenotypic and genomic properties of Cyclonatronum proteinivorum gen. nov., sp. nov., a haloalkaliphilic bacteroidete from soda lakes possessing Na+-translocating rhodopsin.</title>
        <authorList>
            <person name="Toshchakov S.V."/>
            <person name="Korzhenkov A."/>
            <person name="Samarov N.I."/>
            <person name="Kublanov I.V."/>
            <person name="Muntyan M.S."/>
            <person name="Sorokin D.Y."/>
        </authorList>
    </citation>
    <scope>NUCLEOTIDE SEQUENCE [LARGE SCALE GENOMIC DNA]</scope>
    <source>
        <strain evidence="5 6">Omega</strain>
    </source>
</reference>
<keyword evidence="3" id="KW-0238">DNA-binding</keyword>
<comment type="similarity">
    <text evidence="1">Belongs to the type-I restriction system S methylase family.</text>
</comment>
<keyword evidence="6" id="KW-1185">Reference proteome</keyword>
<accession>A0A345UKA4</accession>
<dbReference type="GO" id="GO:0003677">
    <property type="term" value="F:DNA binding"/>
    <property type="evidence" value="ECO:0007669"/>
    <property type="project" value="UniProtKB-KW"/>
</dbReference>
<feature type="domain" description="Type I restriction modification DNA specificity" evidence="4">
    <location>
        <begin position="3"/>
        <end position="162"/>
    </location>
</feature>
<dbReference type="InterPro" id="IPR044946">
    <property type="entry name" value="Restrct_endonuc_typeI_TRD_sf"/>
</dbReference>
<dbReference type="InterPro" id="IPR052021">
    <property type="entry name" value="Type-I_RS_S_subunit"/>
</dbReference>
<keyword evidence="2" id="KW-0680">Restriction system</keyword>
<organism evidence="5 6">
    <name type="scientific">Cyclonatronum proteinivorum</name>
    <dbReference type="NCBI Taxonomy" id="1457365"/>
    <lineage>
        <taxon>Bacteria</taxon>
        <taxon>Pseudomonadati</taxon>
        <taxon>Balneolota</taxon>
        <taxon>Balneolia</taxon>
        <taxon>Balneolales</taxon>
        <taxon>Cyclonatronaceae</taxon>
        <taxon>Cyclonatronum</taxon>
    </lineage>
</organism>
<protein>
    <submittedName>
        <fullName evidence="5">Type I restriction enzyme, S subunit</fullName>
    </submittedName>
</protein>